<evidence type="ECO:0000259" key="1">
    <source>
        <dbReference type="Pfam" id="PF19631"/>
    </source>
</evidence>
<gene>
    <name evidence="2" type="ORF">E1288_25750</name>
</gene>
<proteinExistence type="predicted"/>
<dbReference type="Pfam" id="PF19631">
    <property type="entry name" value="Trypco2"/>
    <property type="match status" value="1"/>
</dbReference>
<dbReference type="RefSeq" id="WP_132489346.1">
    <property type="nucleotide sequence ID" value="NZ_SMKW01000037.1"/>
</dbReference>
<protein>
    <recommendedName>
        <fullName evidence="1">Trypsin-co-occurring domain-containing protein</fullName>
    </recommendedName>
</protein>
<evidence type="ECO:0000313" key="3">
    <source>
        <dbReference type="Proteomes" id="UP000294947"/>
    </source>
</evidence>
<dbReference type="EMBL" id="SMKW01000037">
    <property type="protein sequence ID" value="TDD43785.1"/>
    <property type="molecule type" value="Genomic_DNA"/>
</dbReference>
<keyword evidence="3" id="KW-1185">Reference proteome</keyword>
<organism evidence="2 3">
    <name type="scientific">Saccharopolyspora elongata</name>
    <dbReference type="NCBI Taxonomy" id="2530387"/>
    <lineage>
        <taxon>Bacteria</taxon>
        <taxon>Bacillati</taxon>
        <taxon>Actinomycetota</taxon>
        <taxon>Actinomycetes</taxon>
        <taxon>Pseudonocardiales</taxon>
        <taxon>Pseudonocardiaceae</taxon>
        <taxon>Saccharopolyspora</taxon>
    </lineage>
</organism>
<sequence>MDVELAEAIRALRAQLTQSLEEGDGEKIRFSVDKVELDLELTVSKESQGGLSWKLFTVGASAKGELSKASVQRLHLELSARTDEDEPVRLSPRRPI</sequence>
<evidence type="ECO:0000313" key="2">
    <source>
        <dbReference type="EMBL" id="TDD43785.1"/>
    </source>
</evidence>
<feature type="domain" description="Trypsin-co-occurring" evidence="1">
    <location>
        <begin position="3"/>
        <end position="79"/>
    </location>
</feature>
<dbReference type="AlphaFoldDB" id="A0A4R4YG52"/>
<dbReference type="InterPro" id="IPR045608">
    <property type="entry name" value="Trypco2"/>
</dbReference>
<dbReference type="Proteomes" id="UP000294947">
    <property type="component" value="Unassembled WGS sequence"/>
</dbReference>
<dbReference type="OrthoDB" id="4566193at2"/>
<accession>A0A4R4YG52</accession>
<name>A0A4R4YG52_9PSEU</name>
<reference evidence="2 3" key="1">
    <citation type="submission" date="2019-03" db="EMBL/GenBank/DDBJ databases">
        <title>Draft genome sequences of novel Actinobacteria.</title>
        <authorList>
            <person name="Sahin N."/>
            <person name="Ay H."/>
            <person name="Saygin H."/>
        </authorList>
    </citation>
    <scope>NUCLEOTIDE SEQUENCE [LARGE SCALE GENOMIC DNA]</scope>
    <source>
        <strain evidence="2 3">7K502</strain>
    </source>
</reference>
<comment type="caution">
    <text evidence="2">The sequence shown here is derived from an EMBL/GenBank/DDBJ whole genome shotgun (WGS) entry which is preliminary data.</text>
</comment>